<organism evidence="5 6">
    <name type="scientific">Parasitella parasitica</name>
    <dbReference type="NCBI Taxonomy" id="35722"/>
    <lineage>
        <taxon>Eukaryota</taxon>
        <taxon>Fungi</taxon>
        <taxon>Fungi incertae sedis</taxon>
        <taxon>Mucoromycota</taxon>
        <taxon>Mucoromycotina</taxon>
        <taxon>Mucoromycetes</taxon>
        <taxon>Mucorales</taxon>
        <taxon>Mucorineae</taxon>
        <taxon>Mucoraceae</taxon>
        <taxon>Parasitella</taxon>
    </lineage>
</organism>
<dbReference type="SUPFAM" id="SSF54928">
    <property type="entry name" value="RNA-binding domain, RBD"/>
    <property type="match status" value="2"/>
</dbReference>
<accession>A0A0B7NPQ6</accession>
<feature type="domain" description="RRM" evidence="4">
    <location>
        <begin position="87"/>
        <end position="160"/>
    </location>
</feature>
<dbReference type="GO" id="GO:0003729">
    <property type="term" value="F:mRNA binding"/>
    <property type="evidence" value="ECO:0007669"/>
    <property type="project" value="TreeGrafter"/>
</dbReference>
<dbReference type="InterPro" id="IPR035979">
    <property type="entry name" value="RBD_domain_sf"/>
</dbReference>
<reference evidence="5 6" key="1">
    <citation type="submission" date="2014-09" db="EMBL/GenBank/DDBJ databases">
        <authorList>
            <person name="Ellenberger Sabrina"/>
        </authorList>
    </citation>
    <scope>NUCLEOTIDE SEQUENCE [LARGE SCALE GENOMIC DNA]</scope>
    <source>
        <strain evidence="5 6">CBS 412.66</strain>
    </source>
</reference>
<dbReference type="PROSITE" id="PS50102">
    <property type="entry name" value="RRM"/>
    <property type="match status" value="2"/>
</dbReference>
<dbReference type="Proteomes" id="UP000054107">
    <property type="component" value="Unassembled WGS sequence"/>
</dbReference>
<evidence type="ECO:0000313" key="5">
    <source>
        <dbReference type="EMBL" id="CEP17485.1"/>
    </source>
</evidence>
<dbReference type="InterPro" id="IPR012677">
    <property type="entry name" value="Nucleotide-bd_a/b_plait_sf"/>
</dbReference>
<dbReference type="STRING" id="35722.A0A0B7NPQ6"/>
<evidence type="ECO:0000256" key="2">
    <source>
        <dbReference type="PROSITE-ProRule" id="PRU00176"/>
    </source>
</evidence>
<evidence type="ECO:0000259" key="4">
    <source>
        <dbReference type="PROSITE" id="PS50102"/>
    </source>
</evidence>
<keyword evidence="1 2" id="KW-0694">RNA-binding</keyword>
<feature type="compositionally biased region" description="Low complexity" evidence="3">
    <location>
        <begin position="248"/>
        <end position="262"/>
    </location>
</feature>
<sequence length="268" mass="30985">MGGHRVYIGRLARDATRRDLEDLFKDYGRILDVTVKSGFGFVEFTDKVDAEDAVHDFHDTKFLGQRIIVELAMSRRRGERQENKDTNRIIVKNIPPKTTWQDLKDFMRKAGRVTFADILKDREGEGVVEFAKCEDMKYALRELDNEKLNGIRVTLEEAGRSRRRSRDRSRSPRRSSRRRSRSRDSRARSRSRSRSRSGRRDRSASRSRSSSRGRSFERRGDIKKEDLIIDVAVKSEDASPREDGNGRSGTSRSRSRSTSHNSSEGDRD</sequence>
<keyword evidence="6" id="KW-1185">Reference proteome</keyword>
<proteinExistence type="predicted"/>
<dbReference type="GO" id="GO:0005737">
    <property type="term" value="C:cytoplasm"/>
    <property type="evidence" value="ECO:0007669"/>
    <property type="project" value="TreeGrafter"/>
</dbReference>
<evidence type="ECO:0000256" key="1">
    <source>
        <dbReference type="ARBA" id="ARBA00022884"/>
    </source>
</evidence>
<gene>
    <name evidence="5" type="primary">PARPA_11782.1 scaffold 44586</name>
</gene>
<dbReference type="Pfam" id="PF00076">
    <property type="entry name" value="RRM_1"/>
    <property type="match status" value="2"/>
</dbReference>
<feature type="compositionally biased region" description="Basic and acidic residues" evidence="3">
    <location>
        <begin position="214"/>
        <end position="245"/>
    </location>
</feature>
<dbReference type="InterPro" id="IPR050374">
    <property type="entry name" value="RRT5_SRSF_SR"/>
</dbReference>
<feature type="region of interest" description="Disordered" evidence="3">
    <location>
        <begin position="157"/>
        <end position="268"/>
    </location>
</feature>
<dbReference type="GO" id="GO:0005634">
    <property type="term" value="C:nucleus"/>
    <property type="evidence" value="ECO:0007669"/>
    <property type="project" value="TreeGrafter"/>
</dbReference>
<evidence type="ECO:0000256" key="3">
    <source>
        <dbReference type="SAM" id="MobiDB-lite"/>
    </source>
</evidence>
<dbReference type="CDD" id="cd12339">
    <property type="entry name" value="RRM2_SRSF1_4_like"/>
    <property type="match status" value="1"/>
</dbReference>
<feature type="domain" description="RRM" evidence="4">
    <location>
        <begin position="4"/>
        <end position="74"/>
    </location>
</feature>
<dbReference type="InterPro" id="IPR000504">
    <property type="entry name" value="RRM_dom"/>
</dbReference>
<dbReference type="PANTHER" id="PTHR23003">
    <property type="entry name" value="RNA RECOGNITION MOTIF RRM DOMAIN CONTAINING PROTEIN"/>
    <property type="match status" value="1"/>
</dbReference>
<dbReference type="AlphaFoldDB" id="A0A0B7NPQ6"/>
<dbReference type="Gene3D" id="3.30.70.330">
    <property type="match status" value="2"/>
</dbReference>
<dbReference type="PANTHER" id="PTHR23003:SF51">
    <property type="entry name" value="SERINE-ARGININE PROTEIN 55"/>
    <property type="match status" value="1"/>
</dbReference>
<feature type="compositionally biased region" description="Basic residues" evidence="3">
    <location>
        <begin position="188"/>
        <end position="197"/>
    </location>
</feature>
<dbReference type="SMART" id="SM00360">
    <property type="entry name" value="RRM"/>
    <property type="match status" value="2"/>
</dbReference>
<feature type="compositionally biased region" description="Basic residues" evidence="3">
    <location>
        <begin position="161"/>
        <end position="181"/>
    </location>
</feature>
<evidence type="ECO:0000313" key="6">
    <source>
        <dbReference type="Proteomes" id="UP000054107"/>
    </source>
</evidence>
<protein>
    <recommendedName>
        <fullName evidence="4">RRM domain-containing protein</fullName>
    </recommendedName>
</protein>
<dbReference type="EMBL" id="LN733683">
    <property type="protein sequence ID" value="CEP17485.1"/>
    <property type="molecule type" value="Genomic_DNA"/>
</dbReference>
<dbReference type="OrthoDB" id="1099063at2759"/>
<name>A0A0B7NPQ6_9FUNG</name>